<gene>
    <name evidence="1" type="ORF">SINV_05797</name>
</gene>
<feature type="non-terminal residue" evidence="1">
    <location>
        <position position="210"/>
    </location>
</feature>
<dbReference type="HOGENOM" id="CLU_1312930_0_0_1"/>
<proteinExistence type="predicted"/>
<evidence type="ECO:0008006" key="2">
    <source>
        <dbReference type="Google" id="ProtNLM"/>
    </source>
</evidence>
<dbReference type="EMBL" id="GL765916">
    <property type="protein sequence ID" value="EFZ15845.1"/>
    <property type="molecule type" value="Genomic_DNA"/>
</dbReference>
<evidence type="ECO:0000313" key="1">
    <source>
        <dbReference type="EMBL" id="EFZ15845.1"/>
    </source>
</evidence>
<dbReference type="PANTHER" id="PTHR47510:SF3">
    <property type="entry name" value="ENDO_EXONUCLEASE_PHOSPHATASE DOMAIN-CONTAINING PROTEIN"/>
    <property type="match status" value="1"/>
</dbReference>
<accession>E9IUA8</accession>
<protein>
    <recommendedName>
        <fullName evidence="2">Endonuclease/exonuclease/phosphatase domain-containing protein</fullName>
    </recommendedName>
</protein>
<feature type="non-terminal residue" evidence="1">
    <location>
        <position position="1"/>
    </location>
</feature>
<reference evidence="1" key="1">
    <citation type="journal article" date="2011" name="Proc. Natl. Acad. Sci. U.S.A.">
        <title>The genome of the fire ant Solenopsis invicta.</title>
        <authorList>
            <person name="Wurm Y."/>
            <person name="Wang J."/>
            <person name="Riba-Grognuz O."/>
            <person name="Corona M."/>
            <person name="Nygaard S."/>
            <person name="Hunt B.G."/>
            <person name="Ingram K.K."/>
            <person name="Falquet L."/>
            <person name="Nipitwattanaphon M."/>
            <person name="Gotzek D."/>
            <person name="Dijkstra M.B."/>
            <person name="Oettler J."/>
            <person name="Comtesse F."/>
            <person name="Shih C.J."/>
            <person name="Wu W.J."/>
            <person name="Yang C.C."/>
            <person name="Thomas J."/>
            <person name="Beaudoing E."/>
            <person name="Pradervand S."/>
            <person name="Flegel V."/>
            <person name="Cook E.D."/>
            <person name="Fabbretti R."/>
            <person name="Stockinger H."/>
            <person name="Long L."/>
            <person name="Farmerie W.G."/>
            <person name="Oakey J."/>
            <person name="Boomsma J.J."/>
            <person name="Pamilo P."/>
            <person name="Yi S.V."/>
            <person name="Heinze J."/>
            <person name="Goodisman M.A."/>
            <person name="Farinelli L."/>
            <person name="Harshman K."/>
            <person name="Hulo N."/>
            <person name="Cerutti L."/>
            <person name="Xenarios I."/>
            <person name="Shoemaker D."/>
            <person name="Keller L."/>
        </authorList>
    </citation>
    <scope>NUCLEOTIDE SEQUENCE [LARGE SCALE GENOMIC DNA]</scope>
</reference>
<organism>
    <name type="scientific">Solenopsis invicta</name>
    <name type="common">Red imported fire ant</name>
    <name type="synonym">Solenopsis wagneri</name>
    <dbReference type="NCBI Taxonomy" id="13686"/>
    <lineage>
        <taxon>Eukaryota</taxon>
        <taxon>Metazoa</taxon>
        <taxon>Ecdysozoa</taxon>
        <taxon>Arthropoda</taxon>
        <taxon>Hexapoda</taxon>
        <taxon>Insecta</taxon>
        <taxon>Pterygota</taxon>
        <taxon>Neoptera</taxon>
        <taxon>Endopterygota</taxon>
        <taxon>Hymenoptera</taxon>
        <taxon>Apocrita</taxon>
        <taxon>Aculeata</taxon>
        <taxon>Formicoidea</taxon>
        <taxon>Formicidae</taxon>
        <taxon>Myrmicinae</taxon>
        <taxon>Solenopsis</taxon>
    </lineage>
</organism>
<dbReference type="AlphaFoldDB" id="E9IUA8"/>
<sequence length="210" mass="24070">AVVIGDFNIDLNRRFFDADSLHDFCESNHLFIVPYAATHHTATSHTRIDHCFVSNRSFVLPYFQCTPASCYFGCDLSKLNSETLLGFLGALDWASFYRSNELDDMTATFTSFFNTALDTLVPLYSIRTRKLPTPWIDQSIRLLMRARDSARRVYRRHPSLVNLANLRSLRNRVSALLDAVRNAYLGWRLDAAAFPTRLWSELRSLGLARP</sequence>
<name>E9IUA8_SOLIN</name>
<dbReference type="PANTHER" id="PTHR47510">
    <property type="entry name" value="REVERSE TRANSCRIPTASE DOMAIN-CONTAINING PROTEIN"/>
    <property type="match status" value="1"/>
</dbReference>